<protein>
    <recommendedName>
        <fullName evidence="5">Transmembrane protein</fullName>
    </recommendedName>
</protein>
<gene>
    <name evidence="3" type="ORF">DMN91_000046</name>
</gene>
<accession>A0A3L8E1B6</accession>
<feature type="region of interest" description="Disordered" evidence="1">
    <location>
        <begin position="1"/>
        <end position="46"/>
    </location>
</feature>
<feature type="compositionally biased region" description="Basic and acidic residues" evidence="1">
    <location>
        <begin position="21"/>
        <end position="30"/>
    </location>
</feature>
<sequence>MRAEKKTKAGAVLENVSGADAVRKNGERERKKERKALKSRATEVSTSRTTWRLLLVCFTVLLLGILQHADGARKRFRRPTTSAPSISSDQEVSASVNRFKVTRNRVSNKSTKNELQPGRTNDYKVGVRVKVDGLMMMMMLS</sequence>
<comment type="caution">
    <text evidence="3">The sequence shown here is derived from an EMBL/GenBank/DDBJ whole genome shotgun (WGS) entry which is preliminary data.</text>
</comment>
<organism evidence="3 4">
    <name type="scientific">Ooceraea biroi</name>
    <name type="common">Clonal raider ant</name>
    <name type="synonym">Cerapachys biroi</name>
    <dbReference type="NCBI Taxonomy" id="2015173"/>
    <lineage>
        <taxon>Eukaryota</taxon>
        <taxon>Metazoa</taxon>
        <taxon>Ecdysozoa</taxon>
        <taxon>Arthropoda</taxon>
        <taxon>Hexapoda</taxon>
        <taxon>Insecta</taxon>
        <taxon>Pterygota</taxon>
        <taxon>Neoptera</taxon>
        <taxon>Endopterygota</taxon>
        <taxon>Hymenoptera</taxon>
        <taxon>Apocrita</taxon>
        <taxon>Aculeata</taxon>
        <taxon>Formicoidea</taxon>
        <taxon>Formicidae</taxon>
        <taxon>Dorylinae</taxon>
        <taxon>Ooceraea</taxon>
    </lineage>
</organism>
<dbReference type="Proteomes" id="UP000279307">
    <property type="component" value="Chromosome 1"/>
</dbReference>
<keyword evidence="2" id="KW-0472">Membrane</keyword>
<evidence type="ECO:0000256" key="1">
    <source>
        <dbReference type="SAM" id="MobiDB-lite"/>
    </source>
</evidence>
<feature type="transmembrane region" description="Helical" evidence="2">
    <location>
        <begin position="50"/>
        <end position="69"/>
    </location>
</feature>
<dbReference type="OrthoDB" id="76388at2759"/>
<evidence type="ECO:0008006" key="5">
    <source>
        <dbReference type="Google" id="ProtNLM"/>
    </source>
</evidence>
<evidence type="ECO:0000313" key="3">
    <source>
        <dbReference type="EMBL" id="RLU26253.1"/>
    </source>
</evidence>
<reference evidence="3 4" key="1">
    <citation type="journal article" date="2018" name="Genome Res.">
        <title>The genomic architecture and molecular evolution of ant odorant receptors.</title>
        <authorList>
            <person name="McKenzie S.K."/>
            <person name="Kronauer D.J.C."/>
        </authorList>
    </citation>
    <scope>NUCLEOTIDE SEQUENCE [LARGE SCALE GENOMIC DNA]</scope>
    <source>
        <strain evidence="3">Clonal line C1</strain>
    </source>
</reference>
<evidence type="ECO:0000256" key="2">
    <source>
        <dbReference type="SAM" id="Phobius"/>
    </source>
</evidence>
<keyword evidence="2" id="KW-0812">Transmembrane</keyword>
<dbReference type="EMBL" id="QOIP01000001">
    <property type="protein sequence ID" value="RLU26253.1"/>
    <property type="molecule type" value="Genomic_DNA"/>
</dbReference>
<proteinExistence type="predicted"/>
<keyword evidence="2" id="KW-1133">Transmembrane helix</keyword>
<name>A0A3L8E1B6_OOCBI</name>
<evidence type="ECO:0000313" key="4">
    <source>
        <dbReference type="Proteomes" id="UP000279307"/>
    </source>
</evidence>
<dbReference type="AlphaFoldDB" id="A0A3L8E1B6"/>